<proteinExistence type="predicted"/>
<dbReference type="EMBL" id="JRYO01000076">
    <property type="protein sequence ID" value="KHE93077.1"/>
    <property type="molecule type" value="Genomic_DNA"/>
</dbReference>
<dbReference type="GO" id="GO:0003676">
    <property type="term" value="F:nucleic acid binding"/>
    <property type="evidence" value="ECO:0007669"/>
    <property type="project" value="InterPro"/>
</dbReference>
<accession>A0A0B0EJ47</accession>
<evidence type="ECO:0000259" key="1">
    <source>
        <dbReference type="Pfam" id="PF01844"/>
    </source>
</evidence>
<feature type="domain" description="HNH" evidence="1">
    <location>
        <begin position="194"/>
        <end position="249"/>
    </location>
</feature>
<dbReference type="Pfam" id="PF01844">
    <property type="entry name" value="HNH"/>
    <property type="match status" value="1"/>
</dbReference>
<dbReference type="GO" id="GO:0004519">
    <property type="term" value="F:endonuclease activity"/>
    <property type="evidence" value="ECO:0007669"/>
    <property type="project" value="UniProtKB-KW"/>
</dbReference>
<comment type="caution">
    <text evidence="2">The sequence shown here is derived from an EMBL/GenBank/DDBJ whole genome shotgun (WGS) entry which is preliminary data.</text>
</comment>
<gene>
    <name evidence="2" type="ORF">SCABRO_01166</name>
</gene>
<name>A0A0B0EJ47_9BACT</name>
<protein>
    <submittedName>
        <fullName evidence="2">HNH endonuclease</fullName>
    </submittedName>
</protein>
<dbReference type="eggNOG" id="COG3183">
    <property type="taxonomic scope" value="Bacteria"/>
</dbReference>
<dbReference type="CDD" id="cd00085">
    <property type="entry name" value="HNHc"/>
    <property type="match status" value="1"/>
</dbReference>
<dbReference type="InterPro" id="IPR003615">
    <property type="entry name" value="HNH_nuc"/>
</dbReference>
<sequence>MATYLYLWVPKNWEWKTLNSDVEAYQKRGFFDSRWSCGVTKKIAKGDRAFLIKLGTKKPTGIMASGYSLSEPFEKEHYSDPQRTALYTDIRYDILLHPEKERLLECKYLNKAIPEVKWSPRAGGMTIPPEQAEKLEEIWKDHLLSSGLFPITLAEEVFTPEKYREGATRRISVNAYERDPRARKDCLAHHGYFCTVCGFDFEKVYGDLGKGFIHVHHIRPLGKAGEAYEVDPVVDLIPVCPNCHAMIHREKLPYTIEKIKESITVNKSV</sequence>
<evidence type="ECO:0000313" key="3">
    <source>
        <dbReference type="Proteomes" id="UP000030652"/>
    </source>
</evidence>
<dbReference type="InterPro" id="IPR002711">
    <property type="entry name" value="HNH"/>
</dbReference>
<evidence type="ECO:0000313" key="2">
    <source>
        <dbReference type="EMBL" id="KHE93077.1"/>
    </source>
</evidence>
<keyword evidence="2" id="KW-0540">Nuclease</keyword>
<dbReference type="PATRIC" id="fig|237368.3.peg.1278"/>
<keyword evidence="2" id="KW-0378">Hydrolase</keyword>
<keyword evidence="2" id="KW-0255">Endonuclease</keyword>
<organism evidence="2 3">
    <name type="scientific">Candidatus Scalindua brodae</name>
    <dbReference type="NCBI Taxonomy" id="237368"/>
    <lineage>
        <taxon>Bacteria</taxon>
        <taxon>Pseudomonadati</taxon>
        <taxon>Planctomycetota</taxon>
        <taxon>Candidatus Brocadiia</taxon>
        <taxon>Candidatus Brocadiales</taxon>
        <taxon>Candidatus Scalinduaceae</taxon>
        <taxon>Candidatus Scalindua</taxon>
    </lineage>
</organism>
<reference evidence="2 3" key="1">
    <citation type="submission" date="2014-10" db="EMBL/GenBank/DDBJ databases">
        <title>Draft genome of anammox bacterium scalindua brodae, obtained using differential coverage binning of sequence data from two enrichment reactors.</title>
        <authorList>
            <person name="Speth D.R."/>
            <person name="Russ L."/>
            <person name="Kartal B."/>
            <person name="Op den Camp H.J."/>
            <person name="Dutilh B.E."/>
            <person name="Jetten M.S."/>
        </authorList>
    </citation>
    <scope>NUCLEOTIDE SEQUENCE [LARGE SCALE GENOMIC DNA]</scope>
    <source>
        <strain evidence="2">RU1</strain>
    </source>
</reference>
<dbReference type="Proteomes" id="UP000030652">
    <property type="component" value="Unassembled WGS sequence"/>
</dbReference>
<dbReference type="GO" id="GO:0008270">
    <property type="term" value="F:zinc ion binding"/>
    <property type="evidence" value="ECO:0007669"/>
    <property type="project" value="InterPro"/>
</dbReference>
<dbReference type="AlphaFoldDB" id="A0A0B0EJ47"/>